<name>A0ABQ7QKR3_PLUXY</name>
<dbReference type="PROSITE" id="PS50240">
    <property type="entry name" value="TRYPSIN_DOM"/>
    <property type="match status" value="1"/>
</dbReference>
<keyword evidence="8" id="KW-1185">Reference proteome</keyword>
<dbReference type="EMBL" id="JAHIBW010000013">
    <property type="protein sequence ID" value="KAG7305754.1"/>
    <property type="molecule type" value="Genomic_DNA"/>
</dbReference>
<dbReference type="SMART" id="SM00020">
    <property type="entry name" value="Tryp_SPc"/>
    <property type="match status" value="1"/>
</dbReference>
<evidence type="ECO:0000259" key="6">
    <source>
        <dbReference type="PROSITE" id="PS50240"/>
    </source>
</evidence>
<evidence type="ECO:0000256" key="3">
    <source>
        <dbReference type="ARBA" id="ARBA00022825"/>
    </source>
</evidence>
<dbReference type="Proteomes" id="UP000823941">
    <property type="component" value="Chromosome 13"/>
</dbReference>
<reference evidence="7 8" key="1">
    <citation type="submission" date="2021-06" db="EMBL/GenBank/DDBJ databases">
        <title>A haploid diamondback moth (Plutella xylostella L.) genome assembly resolves 31 chromosomes and identifies a diamide resistance mutation.</title>
        <authorList>
            <person name="Ward C.M."/>
            <person name="Perry K.D."/>
            <person name="Baker G."/>
            <person name="Powis K."/>
            <person name="Heckel D.G."/>
            <person name="Baxter S.W."/>
        </authorList>
    </citation>
    <scope>NUCLEOTIDE SEQUENCE [LARGE SCALE GENOMIC DNA]</scope>
    <source>
        <strain evidence="7 8">LV</strain>
        <tissue evidence="7">Single pupa</tissue>
    </source>
</reference>
<dbReference type="InterPro" id="IPR009003">
    <property type="entry name" value="Peptidase_S1_PA"/>
</dbReference>
<feature type="transmembrane region" description="Helical" evidence="5">
    <location>
        <begin position="6"/>
        <end position="26"/>
    </location>
</feature>
<dbReference type="Pfam" id="PF00089">
    <property type="entry name" value="Trypsin"/>
    <property type="match status" value="1"/>
</dbReference>
<keyword evidence="5" id="KW-0812">Transmembrane</keyword>
<keyword evidence="2" id="KW-0378">Hydrolase</keyword>
<dbReference type="InterPro" id="IPR050430">
    <property type="entry name" value="Peptidase_S1"/>
</dbReference>
<protein>
    <recommendedName>
        <fullName evidence="6">Peptidase S1 domain-containing protein</fullName>
    </recommendedName>
</protein>
<accession>A0ABQ7QKR3</accession>
<dbReference type="InterPro" id="IPR043504">
    <property type="entry name" value="Peptidase_S1_PA_chymotrypsin"/>
</dbReference>
<evidence type="ECO:0000313" key="7">
    <source>
        <dbReference type="EMBL" id="KAG7305754.1"/>
    </source>
</evidence>
<sequence length="281" mass="31639">MKPSCIIITLMVILTMIVIVVMVKFATEISVEERRRDSVELSGDVRKIHKTMGLVAVKDDAALIKMAERFPYLAAFTRNSSTSWHFACFGALVVSSWVVTAARCRRLGATHRALLLPELTAPGNRTRTHPVLYWKLHDDYNATRPELYNIAVVKLYINQATRKSAVVQETKVNDLVQASIWKTLTTMTHEEYLTNDVDKYTFKLTDRSRCSDVSGVDLDDGVICVDMSGHEDCFVHEFGPIFFGNRIVGVLAVKPVSCVAKLAIFTNVSHYSHWILKTARD</sequence>
<dbReference type="SUPFAM" id="SSF50494">
    <property type="entry name" value="Trypsin-like serine proteases"/>
    <property type="match status" value="1"/>
</dbReference>
<evidence type="ECO:0000256" key="2">
    <source>
        <dbReference type="ARBA" id="ARBA00022801"/>
    </source>
</evidence>
<dbReference type="InterPro" id="IPR001254">
    <property type="entry name" value="Trypsin_dom"/>
</dbReference>
<keyword evidence="1" id="KW-0645">Protease</keyword>
<dbReference type="Gene3D" id="2.40.10.10">
    <property type="entry name" value="Trypsin-like serine proteases"/>
    <property type="match status" value="2"/>
</dbReference>
<keyword evidence="3" id="KW-0720">Serine protease</keyword>
<evidence type="ECO:0000256" key="1">
    <source>
        <dbReference type="ARBA" id="ARBA00022670"/>
    </source>
</evidence>
<evidence type="ECO:0000256" key="5">
    <source>
        <dbReference type="SAM" id="Phobius"/>
    </source>
</evidence>
<dbReference type="PANTHER" id="PTHR24276">
    <property type="entry name" value="POLYSERASE-RELATED"/>
    <property type="match status" value="1"/>
</dbReference>
<feature type="domain" description="Peptidase S1" evidence="6">
    <location>
        <begin position="54"/>
        <end position="280"/>
    </location>
</feature>
<gene>
    <name evidence="7" type="ORF">JYU34_009880</name>
</gene>
<keyword evidence="5" id="KW-1133">Transmembrane helix</keyword>
<evidence type="ECO:0000313" key="8">
    <source>
        <dbReference type="Proteomes" id="UP000823941"/>
    </source>
</evidence>
<keyword evidence="4" id="KW-1015">Disulfide bond</keyword>
<comment type="caution">
    <text evidence="7">The sequence shown here is derived from an EMBL/GenBank/DDBJ whole genome shotgun (WGS) entry which is preliminary data.</text>
</comment>
<proteinExistence type="predicted"/>
<dbReference type="PANTHER" id="PTHR24276:SF98">
    <property type="entry name" value="FI18310P1-RELATED"/>
    <property type="match status" value="1"/>
</dbReference>
<keyword evidence="5" id="KW-0472">Membrane</keyword>
<evidence type="ECO:0000256" key="4">
    <source>
        <dbReference type="ARBA" id="ARBA00023157"/>
    </source>
</evidence>
<organism evidence="7 8">
    <name type="scientific">Plutella xylostella</name>
    <name type="common">Diamondback moth</name>
    <name type="synonym">Plutella maculipennis</name>
    <dbReference type="NCBI Taxonomy" id="51655"/>
    <lineage>
        <taxon>Eukaryota</taxon>
        <taxon>Metazoa</taxon>
        <taxon>Ecdysozoa</taxon>
        <taxon>Arthropoda</taxon>
        <taxon>Hexapoda</taxon>
        <taxon>Insecta</taxon>
        <taxon>Pterygota</taxon>
        <taxon>Neoptera</taxon>
        <taxon>Endopterygota</taxon>
        <taxon>Lepidoptera</taxon>
        <taxon>Glossata</taxon>
        <taxon>Ditrysia</taxon>
        <taxon>Yponomeutoidea</taxon>
        <taxon>Plutellidae</taxon>
        <taxon>Plutella</taxon>
    </lineage>
</organism>